<dbReference type="Gene3D" id="3.30.360.10">
    <property type="entry name" value="Dihydrodipicolinate Reductase, domain 2"/>
    <property type="match status" value="1"/>
</dbReference>
<evidence type="ECO:0000256" key="1">
    <source>
        <dbReference type="ARBA" id="ARBA00004896"/>
    </source>
</evidence>
<accession>A0A9D1J8F1</accession>
<dbReference type="GO" id="GO:0047850">
    <property type="term" value="F:diaminopimelate dehydrogenase activity"/>
    <property type="evidence" value="ECO:0007669"/>
    <property type="project" value="UniProtKB-UniRule"/>
</dbReference>
<evidence type="ECO:0000313" key="15">
    <source>
        <dbReference type="EMBL" id="HIR66368.1"/>
    </source>
</evidence>
<dbReference type="Gene3D" id="3.40.50.720">
    <property type="entry name" value="NAD(P)-binding Rossmann-like Domain"/>
    <property type="match status" value="1"/>
</dbReference>
<dbReference type="CDD" id="cd02270">
    <property type="entry name" value="meso-DAPDH_N"/>
    <property type="match status" value="1"/>
</dbReference>
<evidence type="ECO:0000256" key="4">
    <source>
        <dbReference type="ARBA" id="ARBA00012080"/>
    </source>
</evidence>
<evidence type="ECO:0000256" key="2">
    <source>
        <dbReference type="ARBA" id="ARBA00007442"/>
    </source>
</evidence>
<keyword evidence="9 12" id="KW-0560">Oxidoreductase</keyword>
<dbReference type="InterPro" id="IPR010190">
    <property type="entry name" value="Diaminopimelate_DH_Ddh"/>
</dbReference>
<feature type="binding site" evidence="13">
    <location>
        <begin position="34"/>
        <end position="36"/>
    </location>
    <ligand>
        <name>NADP(+)</name>
        <dbReference type="ChEBI" id="CHEBI:58349"/>
    </ligand>
</feature>
<comment type="subunit">
    <text evidence="3 12">Homodimer.</text>
</comment>
<evidence type="ECO:0000256" key="8">
    <source>
        <dbReference type="ARBA" id="ARBA00022915"/>
    </source>
</evidence>
<feature type="binding site" evidence="13">
    <location>
        <position position="255"/>
    </location>
    <ligand>
        <name>substrate</name>
    </ligand>
</feature>
<dbReference type="GO" id="GO:0009089">
    <property type="term" value="P:lysine biosynthetic process via diaminopimelate"/>
    <property type="evidence" value="ECO:0007669"/>
    <property type="project" value="UniProtKB-UniRule"/>
</dbReference>
<evidence type="ECO:0000256" key="7">
    <source>
        <dbReference type="ARBA" id="ARBA00022857"/>
    </source>
</evidence>
<evidence type="ECO:0000259" key="14">
    <source>
        <dbReference type="Pfam" id="PF16654"/>
    </source>
</evidence>
<keyword evidence="6 12" id="KW-0028">Amino-acid biosynthesis</keyword>
<comment type="pathway">
    <text evidence="1 12">Amino-acid biosynthesis; L-lysine biosynthesis via DAP pathway; DL-2,6-diaminopimelate from (S)-tetrahydrodipicolinate: step 1/1.</text>
</comment>
<evidence type="ECO:0000256" key="10">
    <source>
        <dbReference type="ARBA" id="ARBA00023154"/>
    </source>
</evidence>
<name>A0A9D1J8F1_9BACT</name>
<feature type="binding site" evidence="13">
    <location>
        <position position="184"/>
    </location>
    <ligand>
        <name>substrate</name>
    </ligand>
</feature>
<dbReference type="Proteomes" id="UP000824200">
    <property type="component" value="Unassembled WGS sequence"/>
</dbReference>
<feature type="binding site" evidence="13">
    <location>
        <begin position="83"/>
        <end position="85"/>
    </location>
    <ligand>
        <name>NADP(+)</name>
        <dbReference type="ChEBI" id="CHEBI:58349"/>
    </ligand>
</feature>
<feature type="binding site" evidence="13">
    <location>
        <position position="135"/>
    </location>
    <ligand>
        <name>substrate</name>
    </ligand>
</feature>
<keyword evidence="10 12" id="KW-0457">Lysine biosynthesis</keyword>
<dbReference type="SUPFAM" id="SSF55347">
    <property type="entry name" value="Glyceraldehyde-3-phosphate dehydrogenase-like, C-terminal domain"/>
    <property type="match status" value="1"/>
</dbReference>
<evidence type="ECO:0000256" key="11">
    <source>
        <dbReference type="ARBA" id="ARBA00052023"/>
    </source>
</evidence>
<reference evidence="15" key="2">
    <citation type="journal article" date="2021" name="PeerJ">
        <title>Extensive microbial diversity within the chicken gut microbiome revealed by metagenomics and culture.</title>
        <authorList>
            <person name="Gilroy R."/>
            <person name="Ravi A."/>
            <person name="Getino M."/>
            <person name="Pursley I."/>
            <person name="Horton D.L."/>
            <person name="Alikhan N.F."/>
            <person name="Baker D."/>
            <person name="Gharbi K."/>
            <person name="Hall N."/>
            <person name="Watson M."/>
            <person name="Adriaenssens E.M."/>
            <person name="Foster-Nyarko E."/>
            <person name="Jarju S."/>
            <person name="Secka A."/>
            <person name="Antonio M."/>
            <person name="Oren A."/>
            <person name="Chaudhuri R.R."/>
            <person name="La Ragione R."/>
            <person name="Hildebrand F."/>
            <person name="Pallen M.J."/>
        </authorList>
    </citation>
    <scope>NUCLEOTIDE SEQUENCE</scope>
    <source>
        <strain evidence="15">CHK121-14286</strain>
    </source>
</reference>
<feature type="binding site" evidence="13">
    <location>
        <begin position="10"/>
        <end position="13"/>
    </location>
    <ligand>
        <name>NADP(+)</name>
        <dbReference type="ChEBI" id="CHEBI:58349"/>
    </ligand>
</feature>
<protein>
    <recommendedName>
        <fullName evidence="5 12">Meso-diaminopimelate D-dehydrogenase</fullName>
        <shortName evidence="12">DAPDH</shortName>
        <shortName evidence="12">Meso-DAP dehydrogenase</shortName>
        <ecNumber evidence="4 12">1.4.1.16</ecNumber>
    </recommendedName>
</protein>
<evidence type="ECO:0000313" key="16">
    <source>
        <dbReference type="Proteomes" id="UP000824200"/>
    </source>
</evidence>
<keyword evidence="8 12" id="KW-0220">Diaminopimelate biosynthesis</keyword>
<gene>
    <name evidence="15" type="ORF">IAC95_05765</name>
</gene>
<comment type="caution">
    <text evidence="15">The sequence shown here is derived from an EMBL/GenBank/DDBJ whole genome shotgun (WGS) entry which is preliminary data.</text>
</comment>
<comment type="similarity">
    <text evidence="2 12">Belongs to the diaminopimelate dehydrogenase family.</text>
</comment>
<feature type="binding site" evidence="13">
    <location>
        <position position="160"/>
    </location>
    <ligand>
        <name>substrate</name>
    </ligand>
</feature>
<dbReference type="NCBIfam" id="TIGR01921">
    <property type="entry name" value="DAP-DH"/>
    <property type="match status" value="1"/>
</dbReference>
<evidence type="ECO:0000256" key="13">
    <source>
        <dbReference type="PIRSR" id="PIRSR025648-1"/>
    </source>
</evidence>
<evidence type="ECO:0000256" key="3">
    <source>
        <dbReference type="ARBA" id="ARBA00011738"/>
    </source>
</evidence>
<evidence type="ECO:0000256" key="6">
    <source>
        <dbReference type="ARBA" id="ARBA00022605"/>
    </source>
</evidence>
<dbReference type="EC" id="1.4.1.16" evidence="4 12"/>
<dbReference type="EMBL" id="DVHL01000045">
    <property type="protein sequence ID" value="HIR66368.1"/>
    <property type="molecule type" value="Genomic_DNA"/>
</dbReference>
<comment type="function">
    <text evidence="12">Catalyzes the reversible NADPH-dependent reductive amination of L-2-amino-6-oxopimelate, the acyclic form of L-tetrahydrodipicolinate, to generate the meso compound, D,L-2,6-diaminopimelate.</text>
</comment>
<evidence type="ECO:0000256" key="5">
    <source>
        <dbReference type="ARBA" id="ARBA00021654"/>
    </source>
</evidence>
<feature type="domain" description="Meso-diaminopimelate D-dehydrogenase C-terminal" evidence="14">
    <location>
        <begin position="111"/>
        <end position="243"/>
    </location>
</feature>
<dbReference type="Pfam" id="PF16654">
    <property type="entry name" value="DAPDH_C"/>
    <property type="match status" value="1"/>
</dbReference>
<dbReference type="AlphaFoldDB" id="A0A9D1J8F1"/>
<dbReference type="SUPFAM" id="SSF51735">
    <property type="entry name" value="NAD(P)-binding Rossmann-fold domains"/>
    <property type="match status" value="1"/>
</dbReference>
<proteinExistence type="inferred from homology"/>
<comment type="catalytic activity">
    <reaction evidence="11 12">
        <text>meso-2,6-diaminopimelate + NADP(+) + H2O = (S)-2-amino-6-oxoheptanedioate + NH4(+) + NADPH + H(+)</text>
        <dbReference type="Rhea" id="RHEA:13561"/>
        <dbReference type="ChEBI" id="CHEBI:15377"/>
        <dbReference type="ChEBI" id="CHEBI:15378"/>
        <dbReference type="ChEBI" id="CHEBI:28938"/>
        <dbReference type="ChEBI" id="CHEBI:57783"/>
        <dbReference type="ChEBI" id="CHEBI:57791"/>
        <dbReference type="ChEBI" id="CHEBI:58349"/>
        <dbReference type="ChEBI" id="CHEBI:58556"/>
        <dbReference type="EC" id="1.4.1.16"/>
    </reaction>
</comment>
<feature type="binding site" evidence="13">
    <location>
        <begin position="110"/>
        <end position="114"/>
    </location>
    <ligand>
        <name>NADP(+)</name>
        <dbReference type="ChEBI" id="CHEBI:58349"/>
    </ligand>
</feature>
<dbReference type="PIRSF" id="PIRSF025648">
    <property type="entry name" value="DDH"/>
    <property type="match status" value="1"/>
</dbReference>
<evidence type="ECO:0000256" key="9">
    <source>
        <dbReference type="ARBA" id="ARBA00023002"/>
    </source>
</evidence>
<dbReference type="GO" id="GO:0000166">
    <property type="term" value="F:nucleotide binding"/>
    <property type="evidence" value="ECO:0007669"/>
    <property type="project" value="UniProtKB-KW"/>
</dbReference>
<dbReference type="InterPro" id="IPR032094">
    <property type="entry name" value="Meso-DAP_DH_C"/>
</dbReference>
<dbReference type="GO" id="GO:0019877">
    <property type="term" value="P:diaminopimelate biosynthetic process"/>
    <property type="evidence" value="ECO:0007669"/>
    <property type="project" value="UniProtKB-UniRule"/>
</dbReference>
<keyword evidence="7 12" id="KW-0521">NADP</keyword>
<evidence type="ECO:0000256" key="12">
    <source>
        <dbReference type="PIRNR" id="PIRNR025648"/>
    </source>
</evidence>
<organism evidence="15 16">
    <name type="scientific">Candidatus Fimimonas gallinarum</name>
    <dbReference type="NCBI Taxonomy" id="2840821"/>
    <lineage>
        <taxon>Bacteria</taxon>
        <taxon>Pseudomonadati</taxon>
        <taxon>Myxococcota</taxon>
        <taxon>Myxococcia</taxon>
        <taxon>Myxococcales</taxon>
        <taxon>Cystobacterineae</taxon>
        <taxon>Myxococcaceae</taxon>
        <taxon>Myxococcaceae incertae sedis</taxon>
        <taxon>Candidatus Fimimonas</taxon>
    </lineage>
</organism>
<sequence length="298" mass="32706">MKINVAVAGYGNLGKCLEKVALADDGVCLKGVLSRRKIASPYYIPFENASSLDDVDVVLLALGSYSDITQNIVRFAKFNTVDSFDTHADMCKYRNLLQEVKGNTLSVFGVGWDPGVLSLCRGLFSVGGGTTTTFWGKGISQGHSNAIRSVSGVIDAVEITVPSPVAKSEFLQGETPNANDMHTRLCYIACQPQDKERISETVRQLPNYFAGQKTEIMFCSKEEVEKIKEQKSHCGEVVARSDAFESLVHLQVRDNAYYTAKIMLCYAKAIPQMKKDGFVGALDSFDIPMKYLAPKSLI</sequence>
<dbReference type="InterPro" id="IPR036291">
    <property type="entry name" value="NAD(P)-bd_dom_sf"/>
</dbReference>
<reference evidence="15" key="1">
    <citation type="submission" date="2020-10" db="EMBL/GenBank/DDBJ databases">
        <authorList>
            <person name="Gilroy R."/>
        </authorList>
    </citation>
    <scope>NUCLEOTIDE SEQUENCE</scope>
    <source>
        <strain evidence="15">CHK121-14286</strain>
    </source>
</reference>
<keyword evidence="13" id="KW-0547">Nucleotide-binding</keyword>